<dbReference type="PANTHER" id="PTHR47256">
    <property type="entry name" value="ZN(II)2CYS6 TRANSCRIPTION FACTOR (EUROFUNG)-RELATED"/>
    <property type="match status" value="1"/>
</dbReference>
<evidence type="ECO:0000256" key="4">
    <source>
        <dbReference type="ARBA" id="ARBA00023242"/>
    </source>
</evidence>
<feature type="domain" description="Zn(2)-C6 fungal-type" evidence="6">
    <location>
        <begin position="34"/>
        <end position="58"/>
    </location>
</feature>
<keyword evidence="3" id="KW-0804">Transcription</keyword>
<organism evidence="7 8">
    <name type="scientific">Fonsecaea erecta</name>
    <dbReference type="NCBI Taxonomy" id="1367422"/>
    <lineage>
        <taxon>Eukaryota</taxon>
        <taxon>Fungi</taxon>
        <taxon>Dikarya</taxon>
        <taxon>Ascomycota</taxon>
        <taxon>Pezizomycotina</taxon>
        <taxon>Eurotiomycetes</taxon>
        <taxon>Chaetothyriomycetidae</taxon>
        <taxon>Chaetothyriales</taxon>
        <taxon>Herpotrichiellaceae</taxon>
        <taxon>Fonsecaea</taxon>
    </lineage>
</organism>
<dbReference type="OrthoDB" id="2593732at2759"/>
<dbReference type="AlphaFoldDB" id="A0A178ZG82"/>
<dbReference type="EMBL" id="LVYI01000006">
    <property type="protein sequence ID" value="OAP58481.1"/>
    <property type="molecule type" value="Genomic_DNA"/>
</dbReference>
<dbReference type="Gene3D" id="4.10.240.10">
    <property type="entry name" value="Zn(2)-C6 fungal-type DNA-binding domain"/>
    <property type="match status" value="1"/>
</dbReference>
<sequence>MAGSNGRELAPFPDADQSIEQHDKLGSTPQSPSRKKCDGGIPCASCLSRNTECTKDENDDGRRKLVVKRRIETLEKDQHFLDDLLKALRVLGPDQLNDLVSMIRTNAGRQEIKTFLKDAFTDPGAVDEQSRQHEYRRHRYMLGRIQDMINPPLQLPAKPWTTVTDDDDLVSHLMSLWFTWAHPWWHWVDEKQFIKAMQAGDTSSLICTPYLVNMILADACLLDTLGEDGEEPNLELRQQFYNEAKKGLDAEEGHISLAYLAALGVQWTYLNTNGQDQLGNAILYQQVFLTKSLGKWRAKVAKDPKMTAQQLNAIDLSSGRLEWTLYCLGLFVGLALEEVRLFDKPPRRIPVGNPETGSTCDEHAEWKPYPLSHTSVDWHPNCHYLAYIALAEVITEDEALYEEYRRSDPQKMAHKFQRLFTKVKAWGESIPPCMRDQDSCMPHVIALHTLHSWVIITMGKQTAALEGGTDKPSLVSTPPSFESDRWKHVCRTEAVRISEHLDRMRQSWGADHFPVIIIQPATVAAFVLLEDLDRPDCQAAFYKLCIVLRAACRRFRVCKGVLRLLAKTANETGVAVSGGCAELLADVDYSNMMELDGVMRIDDLGLDYLLEKWDDLDLEEAS</sequence>
<evidence type="ECO:0000256" key="5">
    <source>
        <dbReference type="SAM" id="MobiDB-lite"/>
    </source>
</evidence>
<name>A0A178ZG82_9EURO</name>
<evidence type="ECO:0000313" key="8">
    <source>
        <dbReference type="Proteomes" id="UP000078343"/>
    </source>
</evidence>
<accession>A0A178ZG82</accession>
<protein>
    <recommendedName>
        <fullName evidence="6">Zn(2)-C6 fungal-type domain-containing protein</fullName>
    </recommendedName>
</protein>
<feature type="region of interest" description="Disordered" evidence="5">
    <location>
        <begin position="1"/>
        <end position="39"/>
    </location>
</feature>
<dbReference type="Pfam" id="PF00172">
    <property type="entry name" value="Zn_clus"/>
    <property type="match status" value="1"/>
</dbReference>
<evidence type="ECO:0000256" key="2">
    <source>
        <dbReference type="ARBA" id="ARBA00023125"/>
    </source>
</evidence>
<dbReference type="CDD" id="cd00067">
    <property type="entry name" value="GAL4"/>
    <property type="match status" value="1"/>
</dbReference>
<gene>
    <name evidence="7" type="ORF">AYL99_07571</name>
</gene>
<dbReference type="Proteomes" id="UP000078343">
    <property type="component" value="Unassembled WGS sequence"/>
</dbReference>
<dbReference type="InterPro" id="IPR001138">
    <property type="entry name" value="Zn2Cys6_DnaBD"/>
</dbReference>
<evidence type="ECO:0000256" key="1">
    <source>
        <dbReference type="ARBA" id="ARBA00023015"/>
    </source>
</evidence>
<dbReference type="PANTHER" id="PTHR47256:SF1">
    <property type="entry name" value="ZN(II)2CYS6 TRANSCRIPTION FACTOR (EUROFUNG)"/>
    <property type="match status" value="1"/>
</dbReference>
<dbReference type="GO" id="GO:0008270">
    <property type="term" value="F:zinc ion binding"/>
    <property type="evidence" value="ECO:0007669"/>
    <property type="project" value="InterPro"/>
</dbReference>
<keyword evidence="8" id="KW-1185">Reference proteome</keyword>
<comment type="caution">
    <text evidence="7">The sequence shown here is derived from an EMBL/GenBank/DDBJ whole genome shotgun (WGS) entry which is preliminary data.</text>
</comment>
<evidence type="ECO:0000259" key="6">
    <source>
        <dbReference type="Pfam" id="PF00172"/>
    </source>
</evidence>
<reference evidence="7 8" key="1">
    <citation type="submission" date="2016-04" db="EMBL/GenBank/DDBJ databases">
        <title>Draft genome of Fonsecaea erecta CBS 125763.</title>
        <authorList>
            <person name="Weiss V.A."/>
            <person name="Vicente V.A."/>
            <person name="Raittz R.T."/>
            <person name="Moreno L.F."/>
            <person name="De Souza E.M."/>
            <person name="Pedrosa F.O."/>
            <person name="Steffens M.B."/>
            <person name="Faoro H."/>
            <person name="Tadra-Sfeir M.Z."/>
            <person name="Najafzadeh M.J."/>
            <person name="Felipe M.S."/>
            <person name="Teixeira M."/>
            <person name="Sun J."/>
            <person name="Xi L."/>
            <person name="Gomes R."/>
            <person name="De Azevedo C.M."/>
            <person name="Salgado C.G."/>
            <person name="Da Silva M.B."/>
            <person name="Nascimento M.F."/>
            <person name="Queiroz-Telles F."/>
            <person name="Attili D.S."/>
            <person name="Gorbushina A."/>
        </authorList>
    </citation>
    <scope>NUCLEOTIDE SEQUENCE [LARGE SCALE GENOMIC DNA]</scope>
    <source>
        <strain evidence="7 8">CBS 125763</strain>
    </source>
</reference>
<dbReference type="GO" id="GO:0003677">
    <property type="term" value="F:DNA binding"/>
    <property type="evidence" value="ECO:0007669"/>
    <property type="project" value="UniProtKB-KW"/>
</dbReference>
<dbReference type="GeneID" id="30011739"/>
<dbReference type="GO" id="GO:0000981">
    <property type="term" value="F:DNA-binding transcription factor activity, RNA polymerase II-specific"/>
    <property type="evidence" value="ECO:0007669"/>
    <property type="project" value="InterPro"/>
</dbReference>
<proteinExistence type="predicted"/>
<keyword evidence="1" id="KW-0805">Transcription regulation</keyword>
<dbReference type="InterPro" id="IPR053187">
    <property type="entry name" value="Notoamide_regulator"/>
</dbReference>
<dbReference type="STRING" id="1367422.A0A178ZG82"/>
<evidence type="ECO:0000313" key="7">
    <source>
        <dbReference type="EMBL" id="OAP58481.1"/>
    </source>
</evidence>
<dbReference type="RefSeq" id="XP_018691848.1">
    <property type="nucleotide sequence ID" value="XM_018839080.1"/>
</dbReference>
<dbReference type="CDD" id="cd12148">
    <property type="entry name" value="fungal_TF_MHR"/>
    <property type="match status" value="1"/>
</dbReference>
<keyword evidence="4" id="KW-0539">Nucleus</keyword>
<dbReference type="InterPro" id="IPR036864">
    <property type="entry name" value="Zn2-C6_fun-type_DNA-bd_sf"/>
</dbReference>
<evidence type="ECO:0000256" key="3">
    <source>
        <dbReference type="ARBA" id="ARBA00023163"/>
    </source>
</evidence>
<keyword evidence="2" id="KW-0238">DNA-binding</keyword>